<organism evidence="4 5">
    <name type="scientific">Pedobacter nyackensis</name>
    <dbReference type="NCBI Taxonomy" id="475255"/>
    <lineage>
        <taxon>Bacteria</taxon>
        <taxon>Pseudomonadati</taxon>
        <taxon>Bacteroidota</taxon>
        <taxon>Sphingobacteriia</taxon>
        <taxon>Sphingobacteriales</taxon>
        <taxon>Sphingobacteriaceae</taxon>
        <taxon>Pedobacter</taxon>
    </lineage>
</organism>
<keyword evidence="5" id="KW-1185">Reference proteome</keyword>
<accession>A0A1W2CAD7</accession>
<dbReference type="AlphaFoldDB" id="A0A1W2CAD7"/>
<keyword evidence="1" id="KW-0472">Membrane</keyword>
<dbReference type="GO" id="GO:0016989">
    <property type="term" value="F:sigma factor antagonist activity"/>
    <property type="evidence" value="ECO:0007669"/>
    <property type="project" value="TreeGrafter"/>
</dbReference>
<dbReference type="Gene3D" id="2.60.120.1440">
    <property type="match status" value="1"/>
</dbReference>
<dbReference type="InterPro" id="IPR006860">
    <property type="entry name" value="FecR"/>
</dbReference>
<dbReference type="OrthoDB" id="645173at2"/>
<dbReference type="Pfam" id="PF04773">
    <property type="entry name" value="FecR"/>
    <property type="match status" value="1"/>
</dbReference>
<keyword evidence="1" id="KW-1133">Transmembrane helix</keyword>
<feature type="transmembrane region" description="Helical" evidence="1">
    <location>
        <begin position="86"/>
        <end position="102"/>
    </location>
</feature>
<protein>
    <submittedName>
        <fullName evidence="4">FecR family protein</fullName>
    </submittedName>
</protein>
<evidence type="ECO:0000313" key="4">
    <source>
        <dbReference type="EMBL" id="SMC82091.1"/>
    </source>
</evidence>
<dbReference type="STRING" id="475255.SAMN04488101_103253"/>
<evidence type="ECO:0000313" key="5">
    <source>
        <dbReference type="Proteomes" id="UP000192678"/>
    </source>
</evidence>
<dbReference type="PANTHER" id="PTHR30273">
    <property type="entry name" value="PERIPLASMIC SIGNAL SENSOR AND SIGMA FACTOR ACTIVATOR FECR-RELATED"/>
    <property type="match status" value="1"/>
</dbReference>
<evidence type="ECO:0000256" key="1">
    <source>
        <dbReference type="SAM" id="Phobius"/>
    </source>
</evidence>
<feature type="domain" description="FecR protein" evidence="2">
    <location>
        <begin position="121"/>
        <end position="211"/>
    </location>
</feature>
<proteinExistence type="predicted"/>
<dbReference type="PANTHER" id="PTHR30273:SF2">
    <property type="entry name" value="PROTEIN FECR"/>
    <property type="match status" value="1"/>
</dbReference>
<keyword evidence="1" id="KW-0812">Transmembrane</keyword>
<dbReference type="Gene3D" id="3.55.50.30">
    <property type="match status" value="1"/>
</dbReference>
<dbReference type="Proteomes" id="UP000192678">
    <property type="component" value="Unassembled WGS sequence"/>
</dbReference>
<sequence length="329" mass="36893">MEEKEQFKHLYNLYLNNQCDAAELKAFFALLDKGHSDEEMMALMSNTWDQTNALPETGLIPPFLQTAAKEIRIAPTRRSSFGLKQWIGVAATLLIFTGIYFYKSAITGLLNPNPKYQFANASGKRMQLQLADGTKVWLSPNSKLGYPDKFSGTERLVSLDGEAFFEVSHDAKHPFIIKSGDVSTTVLGTSFNVTAFTQQHTINITLVTGKVAVTLNDQNNTSRDTITANQRIIIDKATSSITKVDFPDAATFLNKRLGLYEYNGTTLEEVARDLENQYNIKIQLDADFSEKTFYGNLNMTDPLEETLSKLCIVMEAKWKKNGGHYVIIK</sequence>
<gene>
    <name evidence="4" type="ORF">SAMN04488101_103253</name>
</gene>
<dbReference type="PIRSF" id="PIRSF018266">
    <property type="entry name" value="FecR"/>
    <property type="match status" value="1"/>
</dbReference>
<evidence type="ECO:0000259" key="2">
    <source>
        <dbReference type="Pfam" id="PF04773"/>
    </source>
</evidence>
<evidence type="ECO:0000259" key="3">
    <source>
        <dbReference type="Pfam" id="PF16344"/>
    </source>
</evidence>
<dbReference type="InterPro" id="IPR012373">
    <property type="entry name" value="Ferrdict_sens_TM"/>
</dbReference>
<dbReference type="EMBL" id="FWYB01000003">
    <property type="protein sequence ID" value="SMC82091.1"/>
    <property type="molecule type" value="Genomic_DNA"/>
</dbReference>
<dbReference type="InterPro" id="IPR032508">
    <property type="entry name" value="FecR_C"/>
</dbReference>
<dbReference type="Pfam" id="PF16344">
    <property type="entry name" value="FecR_C"/>
    <property type="match status" value="1"/>
</dbReference>
<reference evidence="4 5" key="1">
    <citation type="submission" date="2017-04" db="EMBL/GenBank/DDBJ databases">
        <authorList>
            <person name="Afonso C.L."/>
            <person name="Miller P.J."/>
            <person name="Scott M.A."/>
            <person name="Spackman E."/>
            <person name="Goraichik I."/>
            <person name="Dimitrov K.M."/>
            <person name="Suarez D.L."/>
            <person name="Swayne D.E."/>
        </authorList>
    </citation>
    <scope>NUCLEOTIDE SEQUENCE [LARGE SCALE GENOMIC DNA]</scope>
    <source>
        <strain evidence="4 5">DSM 19625</strain>
    </source>
</reference>
<feature type="domain" description="Protein FecR C-terminal" evidence="3">
    <location>
        <begin position="261"/>
        <end position="327"/>
    </location>
</feature>
<name>A0A1W2CAD7_9SPHI</name>
<dbReference type="RefSeq" id="WP_084289023.1">
    <property type="nucleotide sequence ID" value="NZ_FWYB01000003.1"/>
</dbReference>